<reference evidence="1 2" key="1">
    <citation type="submission" date="2018-09" db="EMBL/GenBank/DDBJ databases">
        <title>Genome sequencing of strain 6GH32-13.</title>
        <authorList>
            <person name="Weon H.-Y."/>
            <person name="Heo J."/>
            <person name="Kwon S.-W."/>
        </authorList>
    </citation>
    <scope>NUCLEOTIDE SEQUENCE [LARGE SCALE GENOMIC DNA]</scope>
    <source>
        <strain evidence="1 2">5GH32-13</strain>
    </source>
</reference>
<dbReference type="OrthoDB" id="1467719at2"/>
<dbReference type="Pfam" id="PF04977">
    <property type="entry name" value="DivIC"/>
    <property type="match status" value="1"/>
</dbReference>
<name>A0A3B7MUU9_9BACT</name>
<sequence>MKLLQHIPAWLKNKYLLTSLVFAVWICFFDDQDIITTHFKHKHELHKLEESRDYYLGQIENTKKELEQLKSDPATLEKYAREKYWMKKDNEDLFILPEVKQ</sequence>
<dbReference type="Proteomes" id="UP000263900">
    <property type="component" value="Chromosome"/>
</dbReference>
<keyword evidence="2" id="KW-1185">Reference proteome</keyword>
<dbReference type="AlphaFoldDB" id="A0A3B7MUU9"/>
<dbReference type="InterPro" id="IPR007060">
    <property type="entry name" value="FtsL/DivIC"/>
</dbReference>
<evidence type="ECO:0000313" key="2">
    <source>
        <dbReference type="Proteomes" id="UP000263900"/>
    </source>
</evidence>
<dbReference type="KEGG" id="pseg:D3H65_24815"/>
<gene>
    <name evidence="1" type="ORF">D3H65_24815</name>
</gene>
<organism evidence="1 2">
    <name type="scientific">Paraflavitalea soli</name>
    <dbReference type="NCBI Taxonomy" id="2315862"/>
    <lineage>
        <taxon>Bacteria</taxon>
        <taxon>Pseudomonadati</taxon>
        <taxon>Bacteroidota</taxon>
        <taxon>Chitinophagia</taxon>
        <taxon>Chitinophagales</taxon>
        <taxon>Chitinophagaceae</taxon>
        <taxon>Paraflavitalea</taxon>
    </lineage>
</organism>
<proteinExistence type="predicted"/>
<evidence type="ECO:0000313" key="1">
    <source>
        <dbReference type="EMBL" id="AXY77009.1"/>
    </source>
</evidence>
<dbReference type="EMBL" id="CP032157">
    <property type="protein sequence ID" value="AXY77009.1"/>
    <property type="molecule type" value="Genomic_DNA"/>
</dbReference>
<dbReference type="RefSeq" id="WP_119052885.1">
    <property type="nucleotide sequence ID" value="NZ_CP032157.1"/>
</dbReference>
<protein>
    <submittedName>
        <fullName evidence="1">Septum formation initiator family protein</fullName>
    </submittedName>
</protein>
<accession>A0A3B7MUU9</accession>